<dbReference type="Pfam" id="PF01190">
    <property type="entry name" value="Pollen_Ole_e_1"/>
    <property type="match status" value="1"/>
</dbReference>
<dbReference type="OrthoDB" id="1896520at2759"/>
<protein>
    <submittedName>
        <fullName evidence="4">Pollen_Ole_e_I domain-containing protein</fullName>
    </submittedName>
</protein>
<evidence type="ECO:0000256" key="1">
    <source>
        <dbReference type="ARBA" id="ARBA00010049"/>
    </source>
</evidence>
<sequence>MARLLLLFALCVLPTLVYAVGVSRPFVISGRVYCDTCRCGFETPATQYIAGAKVKIECKDRNSLQVVFSTYGETDSSGTYEIVVEDDHGDEICNAVLVSSPISDCKSADGGRSQATVILTRSNGAISDLHYANSMGYMKDQPLPGCAELLKIYQLDGDE</sequence>
<keyword evidence="3" id="KW-0732">Signal</keyword>
<comment type="similarity">
    <text evidence="1">Belongs to the Ole e I family.</text>
</comment>
<dbReference type="InParanoid" id="A0A1Q3CK69"/>
<keyword evidence="5" id="KW-1185">Reference proteome</keyword>
<dbReference type="InterPro" id="IPR006041">
    <property type="entry name" value="Pollen_Ole_e1_allergen"/>
</dbReference>
<evidence type="ECO:0000256" key="2">
    <source>
        <dbReference type="ARBA" id="ARBA00023157"/>
    </source>
</evidence>
<evidence type="ECO:0000313" key="4">
    <source>
        <dbReference type="EMBL" id="GAV80481.1"/>
    </source>
</evidence>
<name>A0A1Q3CK69_CEPFO</name>
<keyword evidence="2" id="KW-1015">Disulfide bond</keyword>
<evidence type="ECO:0000256" key="3">
    <source>
        <dbReference type="SAM" id="SignalP"/>
    </source>
</evidence>
<evidence type="ECO:0000313" key="5">
    <source>
        <dbReference type="Proteomes" id="UP000187406"/>
    </source>
</evidence>
<proteinExistence type="inferred from homology"/>
<reference evidence="5" key="1">
    <citation type="submission" date="2016-04" db="EMBL/GenBank/DDBJ databases">
        <title>Cephalotus genome sequencing.</title>
        <authorList>
            <person name="Fukushima K."/>
            <person name="Hasebe M."/>
            <person name="Fang X."/>
        </authorList>
    </citation>
    <scope>NUCLEOTIDE SEQUENCE [LARGE SCALE GENOMIC DNA]</scope>
    <source>
        <strain evidence="5">cv. St1</strain>
    </source>
</reference>
<gene>
    <name evidence="4" type="ORF">CFOL_v3_23942</name>
</gene>
<dbReference type="EMBL" id="BDDD01002185">
    <property type="protein sequence ID" value="GAV80481.1"/>
    <property type="molecule type" value="Genomic_DNA"/>
</dbReference>
<dbReference type="PANTHER" id="PTHR31614">
    <property type="entry name" value="PROTEIN DOWNSTREAM OF FLC-RELATED"/>
    <property type="match status" value="1"/>
</dbReference>
<accession>A0A1Q3CK69</accession>
<dbReference type="Proteomes" id="UP000187406">
    <property type="component" value="Unassembled WGS sequence"/>
</dbReference>
<organism evidence="4 5">
    <name type="scientific">Cephalotus follicularis</name>
    <name type="common">Albany pitcher plant</name>
    <dbReference type="NCBI Taxonomy" id="3775"/>
    <lineage>
        <taxon>Eukaryota</taxon>
        <taxon>Viridiplantae</taxon>
        <taxon>Streptophyta</taxon>
        <taxon>Embryophyta</taxon>
        <taxon>Tracheophyta</taxon>
        <taxon>Spermatophyta</taxon>
        <taxon>Magnoliopsida</taxon>
        <taxon>eudicotyledons</taxon>
        <taxon>Gunneridae</taxon>
        <taxon>Pentapetalae</taxon>
        <taxon>rosids</taxon>
        <taxon>fabids</taxon>
        <taxon>Oxalidales</taxon>
        <taxon>Cephalotaceae</taxon>
        <taxon>Cephalotus</taxon>
    </lineage>
</organism>
<comment type="caution">
    <text evidence="4">The sequence shown here is derived from an EMBL/GenBank/DDBJ whole genome shotgun (WGS) entry which is preliminary data.</text>
</comment>
<feature type="chain" id="PRO_5013292603" evidence="3">
    <location>
        <begin position="20"/>
        <end position="159"/>
    </location>
</feature>
<dbReference type="PANTHER" id="PTHR31614:SF40">
    <property type="entry name" value="PROTEIN DOWNSTREAM OF FLC"/>
    <property type="match status" value="1"/>
</dbReference>
<dbReference type="AlphaFoldDB" id="A0A1Q3CK69"/>
<feature type="signal peptide" evidence="3">
    <location>
        <begin position="1"/>
        <end position="19"/>
    </location>
</feature>